<name>A0A2M9D3P9_9MICO</name>
<dbReference type="SMART" id="SM00960">
    <property type="entry name" value="Robl_LC7"/>
    <property type="match status" value="1"/>
</dbReference>
<gene>
    <name evidence="2" type="ORF">CLV85_2399</name>
</gene>
<dbReference type="EMBL" id="PGFH01000002">
    <property type="protein sequence ID" value="PJJ78819.1"/>
    <property type="molecule type" value="Genomic_DNA"/>
</dbReference>
<dbReference type="RefSeq" id="WP_100389824.1">
    <property type="nucleotide sequence ID" value="NZ_BMZU01000003.1"/>
</dbReference>
<dbReference type="OrthoDB" id="5120279at2"/>
<protein>
    <recommendedName>
        <fullName evidence="1">Roadblock/LAMTOR2 domain-containing protein</fullName>
    </recommendedName>
</protein>
<accession>A0A2M9D3P9</accession>
<dbReference type="Gene3D" id="3.30.450.30">
    <property type="entry name" value="Dynein light chain 2a, cytoplasmic"/>
    <property type="match status" value="1"/>
</dbReference>
<dbReference type="Proteomes" id="UP000231742">
    <property type="component" value="Unassembled WGS sequence"/>
</dbReference>
<organism evidence="2 3">
    <name type="scientific">Salinibacterium amurskyense</name>
    <dbReference type="NCBI Taxonomy" id="205941"/>
    <lineage>
        <taxon>Bacteria</taxon>
        <taxon>Bacillati</taxon>
        <taxon>Actinomycetota</taxon>
        <taxon>Actinomycetes</taxon>
        <taxon>Micrococcales</taxon>
        <taxon>Microbacteriaceae</taxon>
        <taxon>Salinibacterium</taxon>
    </lineage>
</organism>
<evidence type="ECO:0000259" key="1">
    <source>
        <dbReference type="SMART" id="SM00960"/>
    </source>
</evidence>
<proteinExistence type="predicted"/>
<dbReference type="Pfam" id="PF03259">
    <property type="entry name" value="Robl_LC7"/>
    <property type="match status" value="1"/>
</dbReference>
<evidence type="ECO:0000313" key="3">
    <source>
        <dbReference type="Proteomes" id="UP000231742"/>
    </source>
</evidence>
<reference evidence="2 3" key="1">
    <citation type="submission" date="2017-11" db="EMBL/GenBank/DDBJ databases">
        <title>Genomic Encyclopedia of Archaeal and Bacterial Type Strains, Phase II (KMG-II): From Individual Species to Whole Genera.</title>
        <authorList>
            <person name="Goeker M."/>
        </authorList>
    </citation>
    <scope>NUCLEOTIDE SEQUENCE [LARGE SCALE GENOMIC DNA]</scope>
    <source>
        <strain evidence="2 3">DSM 16400</strain>
    </source>
</reference>
<comment type="caution">
    <text evidence="2">The sequence shown here is derived from an EMBL/GenBank/DDBJ whole genome shotgun (WGS) entry which is preliminary data.</text>
</comment>
<dbReference type="AlphaFoldDB" id="A0A2M9D3P9"/>
<feature type="domain" description="Roadblock/LAMTOR2" evidence="1">
    <location>
        <begin position="15"/>
        <end position="106"/>
    </location>
</feature>
<dbReference type="InterPro" id="IPR004942">
    <property type="entry name" value="Roadblock/LAMTOR2_dom"/>
</dbReference>
<evidence type="ECO:0000313" key="2">
    <source>
        <dbReference type="EMBL" id="PJJ78819.1"/>
    </source>
</evidence>
<keyword evidence="3" id="KW-1185">Reference proteome</keyword>
<dbReference type="SUPFAM" id="SSF103196">
    <property type="entry name" value="Roadblock/LC7 domain"/>
    <property type="match status" value="1"/>
</dbReference>
<sequence>MSIVTHLDPKYISRGELALGGLRSLAPSLRYASLLTEDGFSVVNVEGKEFDSNRFASMASSTQALADAVARELRLGDNEFVIVAAEQGHVVQVRVEDHPLVLAALFTDKATIGTSLTAARRTARRLNTLLMAK</sequence>